<organism evidence="9 10">
    <name type="scientific">Escovopsis weberi</name>
    <dbReference type="NCBI Taxonomy" id="150374"/>
    <lineage>
        <taxon>Eukaryota</taxon>
        <taxon>Fungi</taxon>
        <taxon>Dikarya</taxon>
        <taxon>Ascomycota</taxon>
        <taxon>Pezizomycotina</taxon>
        <taxon>Sordariomycetes</taxon>
        <taxon>Hypocreomycetidae</taxon>
        <taxon>Hypocreales</taxon>
        <taxon>Hypocreaceae</taxon>
        <taxon>Escovopsis</taxon>
    </lineage>
</organism>
<evidence type="ECO:0000256" key="1">
    <source>
        <dbReference type="ARBA" id="ARBA00004123"/>
    </source>
</evidence>
<dbReference type="GO" id="GO:0140664">
    <property type="term" value="F:ATP-dependent DNA damage sensor activity"/>
    <property type="evidence" value="ECO:0007669"/>
    <property type="project" value="InterPro"/>
</dbReference>
<proteinExistence type="predicted"/>
<dbReference type="AlphaFoldDB" id="A0A0M8N959"/>
<dbReference type="STRING" id="150374.A0A0M8N959"/>
<evidence type="ECO:0000256" key="7">
    <source>
        <dbReference type="SAM" id="MobiDB-lite"/>
    </source>
</evidence>
<keyword evidence="4" id="KW-0067">ATP-binding</keyword>
<dbReference type="GO" id="GO:0003697">
    <property type="term" value="F:single-stranded DNA binding"/>
    <property type="evidence" value="ECO:0007669"/>
    <property type="project" value="TreeGrafter"/>
</dbReference>
<protein>
    <submittedName>
        <fullName evidence="9">DNA repair protein rhp57</fullName>
    </submittedName>
</protein>
<evidence type="ECO:0000256" key="5">
    <source>
        <dbReference type="ARBA" id="ARBA00023204"/>
    </source>
</evidence>
<sequence length="484" mass="51541">MTDLLQILPSFPISSFATLIPALEAHALSTSDLLTLHPTDLAKQTHLPILDLRRLLAAIQASLSGELISKRSVTRPSPCPSPTAPIAPSPGSATAEEAHRETHAPDRISTLDDGLDAALGGGIPTGRITEFVGESGAGKTQFLLSLCLAVQLPPPRGLGRQALYISTESGLATRRLAQMIDAHPVLAADADADADANRVSLDNILSTITPDLESQDHILEYQVPVLLSSRSIGLLVLDSVAANYRAEFERRGSMGSNMAARTAELVRLGALLRGFARAHNLAVVVANQVADRFPSPSDRPASFLRGAGSQQHTLAALSAPALPESPLASRSVAPPPPPLPSSAHHPASSASNPFAAPEQELETSHPALLLDHQQRWFTGWGDHAESQVALKTPSLGLVWSTQISCRVALLKRPAYGRPRRLGAPREADVPGALAEDGRNVSTLRTWRRWMKVVFAPHVKASEQGIEDAVEYDITAAGLKSIQRD</sequence>
<keyword evidence="10" id="KW-1185">Reference proteome</keyword>
<dbReference type="Gene3D" id="3.40.50.300">
    <property type="entry name" value="P-loop containing nucleotide triphosphate hydrolases"/>
    <property type="match status" value="1"/>
</dbReference>
<dbReference type="PROSITE" id="PS50162">
    <property type="entry name" value="RECA_2"/>
    <property type="match status" value="1"/>
</dbReference>
<dbReference type="SUPFAM" id="SSF52540">
    <property type="entry name" value="P-loop containing nucleoside triphosphate hydrolases"/>
    <property type="match status" value="1"/>
</dbReference>
<dbReference type="GO" id="GO:0003690">
    <property type="term" value="F:double-stranded DNA binding"/>
    <property type="evidence" value="ECO:0007669"/>
    <property type="project" value="TreeGrafter"/>
</dbReference>
<dbReference type="GO" id="GO:0000730">
    <property type="term" value="P:DNA recombinase assembly"/>
    <property type="evidence" value="ECO:0007669"/>
    <property type="project" value="TreeGrafter"/>
</dbReference>
<evidence type="ECO:0000256" key="6">
    <source>
        <dbReference type="ARBA" id="ARBA00023242"/>
    </source>
</evidence>
<dbReference type="InterPro" id="IPR047348">
    <property type="entry name" value="XRCC3-like_C"/>
</dbReference>
<dbReference type="InterPro" id="IPR013632">
    <property type="entry name" value="Rad51_C"/>
</dbReference>
<dbReference type="InterPro" id="IPR027417">
    <property type="entry name" value="P-loop_NTPase"/>
</dbReference>
<keyword evidence="3" id="KW-0227">DNA damage</keyword>
<dbReference type="OrthoDB" id="1861185at2759"/>
<keyword evidence="6" id="KW-0539">Nucleus</keyword>
<evidence type="ECO:0000256" key="4">
    <source>
        <dbReference type="ARBA" id="ARBA00022840"/>
    </source>
</evidence>
<feature type="compositionally biased region" description="Low complexity" evidence="7">
    <location>
        <begin position="341"/>
        <end position="357"/>
    </location>
</feature>
<dbReference type="GO" id="GO:0005634">
    <property type="term" value="C:nucleus"/>
    <property type="evidence" value="ECO:0007669"/>
    <property type="project" value="UniProtKB-SubCell"/>
</dbReference>
<dbReference type="Pfam" id="PF08423">
    <property type="entry name" value="Rad51"/>
    <property type="match status" value="1"/>
</dbReference>
<keyword evidence="2" id="KW-0547">Nucleotide-binding</keyword>
<feature type="compositionally biased region" description="Basic and acidic residues" evidence="7">
    <location>
        <begin position="96"/>
        <end position="109"/>
    </location>
</feature>
<dbReference type="GO" id="GO:0005524">
    <property type="term" value="F:ATP binding"/>
    <property type="evidence" value="ECO:0007669"/>
    <property type="project" value="UniProtKB-KW"/>
</dbReference>
<feature type="compositionally biased region" description="Pro residues" evidence="7">
    <location>
        <begin position="77"/>
        <end position="88"/>
    </location>
</feature>
<dbReference type="EMBL" id="LGSR01000006">
    <property type="protein sequence ID" value="KOS22581.1"/>
    <property type="molecule type" value="Genomic_DNA"/>
</dbReference>
<name>A0A0M8N959_ESCWE</name>
<keyword evidence="5" id="KW-0234">DNA repair</keyword>
<evidence type="ECO:0000259" key="8">
    <source>
        <dbReference type="PROSITE" id="PS50162"/>
    </source>
</evidence>
<dbReference type="SMART" id="SM00382">
    <property type="entry name" value="AAA"/>
    <property type="match status" value="1"/>
</dbReference>
<evidence type="ECO:0000313" key="10">
    <source>
        <dbReference type="Proteomes" id="UP000053831"/>
    </source>
</evidence>
<evidence type="ECO:0000256" key="2">
    <source>
        <dbReference type="ARBA" id="ARBA00022741"/>
    </source>
</evidence>
<accession>A0A0M8N959</accession>
<dbReference type="InterPro" id="IPR020588">
    <property type="entry name" value="RecA_ATP-bd"/>
</dbReference>
<feature type="region of interest" description="Disordered" evidence="7">
    <location>
        <begin position="70"/>
        <end position="109"/>
    </location>
</feature>
<dbReference type="InterPro" id="IPR003593">
    <property type="entry name" value="AAA+_ATPase"/>
</dbReference>
<dbReference type="GO" id="GO:0042148">
    <property type="term" value="P:DNA strand invasion"/>
    <property type="evidence" value="ECO:0007669"/>
    <property type="project" value="TreeGrafter"/>
</dbReference>
<feature type="region of interest" description="Disordered" evidence="7">
    <location>
        <begin position="325"/>
        <end position="361"/>
    </location>
</feature>
<dbReference type="PANTHER" id="PTHR22942:SF66">
    <property type="entry name" value="RE19845P"/>
    <property type="match status" value="1"/>
</dbReference>
<dbReference type="GO" id="GO:0061982">
    <property type="term" value="P:meiosis I cell cycle process"/>
    <property type="evidence" value="ECO:0007669"/>
    <property type="project" value="UniProtKB-ARBA"/>
</dbReference>
<evidence type="ECO:0000256" key="3">
    <source>
        <dbReference type="ARBA" id="ARBA00022763"/>
    </source>
</evidence>
<dbReference type="PANTHER" id="PTHR22942">
    <property type="entry name" value="RECA/RAD51/RADA DNA STRAND-PAIRING FAMILY MEMBER"/>
    <property type="match status" value="1"/>
</dbReference>
<dbReference type="GO" id="GO:0006312">
    <property type="term" value="P:mitotic recombination"/>
    <property type="evidence" value="ECO:0007669"/>
    <property type="project" value="TreeGrafter"/>
</dbReference>
<gene>
    <name evidence="9" type="ORF">ESCO_001917</name>
</gene>
<feature type="domain" description="RecA family profile 1" evidence="8">
    <location>
        <begin position="104"/>
        <end position="289"/>
    </location>
</feature>
<evidence type="ECO:0000313" key="9">
    <source>
        <dbReference type="EMBL" id="KOS22581.1"/>
    </source>
</evidence>
<dbReference type="Proteomes" id="UP000053831">
    <property type="component" value="Unassembled WGS sequence"/>
</dbReference>
<dbReference type="CDD" id="cd19491">
    <property type="entry name" value="XRCC3"/>
    <property type="match status" value="1"/>
</dbReference>
<comment type="subcellular location">
    <subcellularLocation>
        <location evidence="1">Nucleus</location>
    </subcellularLocation>
</comment>
<reference evidence="9 10" key="1">
    <citation type="submission" date="2015-07" db="EMBL/GenBank/DDBJ databases">
        <title>The genome of the fungus Escovopsis weberi, a specialized disease agent of ant agriculture.</title>
        <authorList>
            <person name="de Man T.J."/>
            <person name="Stajich J.E."/>
            <person name="Kubicek C.P."/>
            <person name="Chenthamara K."/>
            <person name="Atanasova L."/>
            <person name="Druzhinina I.S."/>
            <person name="Birnbaum S."/>
            <person name="Barribeau S.M."/>
            <person name="Teiling C."/>
            <person name="Suen G."/>
            <person name="Currie C."/>
            <person name="Gerardo N.M."/>
        </authorList>
    </citation>
    <scope>NUCLEOTIDE SEQUENCE [LARGE SCALE GENOMIC DNA]</scope>
</reference>
<dbReference type="GO" id="GO:0000150">
    <property type="term" value="F:DNA strand exchange activity"/>
    <property type="evidence" value="ECO:0007669"/>
    <property type="project" value="TreeGrafter"/>
</dbReference>
<comment type="caution">
    <text evidence="9">The sequence shown here is derived from an EMBL/GenBank/DDBJ whole genome shotgun (WGS) entry which is preliminary data.</text>
</comment>